<dbReference type="SUPFAM" id="SSF57802">
    <property type="entry name" value="Rubredoxin-like"/>
    <property type="match status" value="1"/>
</dbReference>
<comment type="caution">
    <text evidence="2">The sequence shown here is derived from an EMBL/GenBank/DDBJ whole genome shotgun (WGS) entry which is preliminary data.</text>
</comment>
<dbReference type="AlphaFoldDB" id="A0A3A4NFU7"/>
<proteinExistence type="predicted"/>
<evidence type="ECO:0000313" key="2">
    <source>
        <dbReference type="EMBL" id="RJP17545.1"/>
    </source>
</evidence>
<organism evidence="2 3">
    <name type="scientific">Abyssobacteria bacterium (strain SURF_5)</name>
    <dbReference type="NCBI Taxonomy" id="2093360"/>
    <lineage>
        <taxon>Bacteria</taxon>
        <taxon>Pseudomonadati</taxon>
        <taxon>Candidatus Hydrogenedentota</taxon>
        <taxon>Candidatus Abyssobacteria</taxon>
    </lineage>
</organism>
<reference evidence="2 3" key="1">
    <citation type="journal article" date="2017" name="ISME J.">
        <title>Energy and carbon metabolisms in a deep terrestrial subsurface fluid microbial community.</title>
        <authorList>
            <person name="Momper L."/>
            <person name="Jungbluth S.P."/>
            <person name="Lee M.D."/>
            <person name="Amend J.P."/>
        </authorList>
    </citation>
    <scope>NUCLEOTIDE SEQUENCE [LARGE SCALE GENOMIC DNA]</scope>
    <source>
        <strain evidence="2">SURF_5</strain>
    </source>
</reference>
<keyword evidence="1" id="KW-0812">Transmembrane</keyword>
<dbReference type="Gene3D" id="2.20.28.10">
    <property type="match status" value="1"/>
</dbReference>
<keyword evidence="1" id="KW-0472">Membrane</keyword>
<accession>A0A3A4NFU7</accession>
<sequence>MLHANLYVAILGYAGTILIFIIAIWMWIELNAHSGSLGGQGVAQRKWRCHYCGYMYLGSGEEQLSQCPRCESFNTMSEK</sequence>
<gene>
    <name evidence="2" type="ORF">C4520_16405</name>
</gene>
<evidence type="ECO:0000256" key="1">
    <source>
        <dbReference type="SAM" id="Phobius"/>
    </source>
</evidence>
<evidence type="ECO:0008006" key="4">
    <source>
        <dbReference type="Google" id="ProtNLM"/>
    </source>
</evidence>
<dbReference type="Proteomes" id="UP000265882">
    <property type="component" value="Unassembled WGS sequence"/>
</dbReference>
<feature type="transmembrane region" description="Helical" evidence="1">
    <location>
        <begin position="6"/>
        <end position="28"/>
    </location>
</feature>
<keyword evidence="1" id="KW-1133">Transmembrane helix</keyword>
<name>A0A3A4NFU7_ABYX5</name>
<evidence type="ECO:0000313" key="3">
    <source>
        <dbReference type="Proteomes" id="UP000265882"/>
    </source>
</evidence>
<protein>
    <recommendedName>
        <fullName evidence="4">Hydrogenase nickel incorporation protein HypA</fullName>
    </recommendedName>
</protein>
<dbReference type="EMBL" id="QZKU01000114">
    <property type="protein sequence ID" value="RJP17545.1"/>
    <property type="molecule type" value="Genomic_DNA"/>
</dbReference>